<reference evidence="1 2" key="1">
    <citation type="submission" date="2018-05" db="EMBL/GenBank/DDBJ databases">
        <title>Genomic Encyclopedia of Archaeal and Bacterial Type Strains, Phase II (KMG-II): from individual species to whole genera.</title>
        <authorList>
            <person name="Goeker M."/>
        </authorList>
    </citation>
    <scope>NUCLEOTIDE SEQUENCE [LARGE SCALE GENOMIC DNA]</scope>
    <source>
        <strain evidence="1 2">DSM 22637</strain>
    </source>
</reference>
<proteinExistence type="predicted"/>
<dbReference type="EMBL" id="QGGP01000001">
    <property type="protein sequence ID" value="PWK20351.1"/>
    <property type="molecule type" value="Genomic_DNA"/>
</dbReference>
<dbReference type="AlphaFoldDB" id="A0A316DQK4"/>
<organism evidence="1 2">
    <name type="scientific">Xanthomarina spongicola</name>
    <dbReference type="NCBI Taxonomy" id="570520"/>
    <lineage>
        <taxon>Bacteria</taxon>
        <taxon>Pseudomonadati</taxon>
        <taxon>Bacteroidota</taxon>
        <taxon>Flavobacteriia</taxon>
        <taxon>Flavobacteriales</taxon>
        <taxon>Flavobacteriaceae</taxon>
        <taxon>Xanthomarina</taxon>
    </lineage>
</organism>
<comment type="caution">
    <text evidence="1">The sequence shown here is derived from an EMBL/GenBank/DDBJ whole genome shotgun (WGS) entry which is preliminary data.</text>
</comment>
<dbReference type="Pfam" id="PF10652">
    <property type="entry name" value="DUF2480"/>
    <property type="match status" value="1"/>
</dbReference>
<evidence type="ECO:0000313" key="1">
    <source>
        <dbReference type="EMBL" id="PWK20351.1"/>
    </source>
</evidence>
<evidence type="ECO:0000313" key="2">
    <source>
        <dbReference type="Proteomes" id="UP000245430"/>
    </source>
</evidence>
<dbReference type="Proteomes" id="UP000245430">
    <property type="component" value="Unassembled WGS sequence"/>
</dbReference>
<dbReference type="InterPro" id="IPR018914">
    <property type="entry name" value="DUF2480"/>
</dbReference>
<sequence>MCTVSIFTTLRHNNIQQTVSEEIINRVTNSALMVFDLEDYYPEGKRIIIDIKDWLFEGFVLREKDFREHVKHHDWTQYKNCFVALYCSTDAIVPAWAYMLIILELEPYSKKTIIGDLDSLETSIYQDIINNLNLETYKDKPVIIKGCSKKPVPVNAYLMVTNRLKPIAKSIMFGEACSSVPLYKKPKN</sequence>
<protein>
    <submittedName>
        <fullName evidence="1">Uncharacterized protein DUF2480</fullName>
    </submittedName>
</protein>
<accession>A0A316DQK4</accession>
<keyword evidence="2" id="KW-1185">Reference proteome</keyword>
<name>A0A316DQK4_9FLAO</name>
<gene>
    <name evidence="1" type="ORF">LX78_00050</name>
</gene>